<dbReference type="GO" id="GO:0016747">
    <property type="term" value="F:acyltransferase activity, transferring groups other than amino-acyl groups"/>
    <property type="evidence" value="ECO:0007669"/>
    <property type="project" value="InterPro"/>
</dbReference>
<dbReference type="AlphaFoldDB" id="A0A7S1FAV0"/>
<feature type="domain" description="Acyltransferase 3" evidence="2">
    <location>
        <begin position="40"/>
        <end position="363"/>
    </location>
</feature>
<feature type="transmembrane region" description="Helical" evidence="1">
    <location>
        <begin position="177"/>
        <end position="197"/>
    </location>
</feature>
<dbReference type="InterPro" id="IPR002656">
    <property type="entry name" value="Acyl_transf_3_dom"/>
</dbReference>
<evidence type="ECO:0000259" key="2">
    <source>
        <dbReference type="Pfam" id="PF01757"/>
    </source>
</evidence>
<keyword evidence="1" id="KW-0812">Transmembrane</keyword>
<organism evidence="3">
    <name type="scientific">Noctiluca scintillans</name>
    <name type="common">Sea sparkle</name>
    <name type="synonym">Red tide dinoflagellate</name>
    <dbReference type="NCBI Taxonomy" id="2966"/>
    <lineage>
        <taxon>Eukaryota</taxon>
        <taxon>Sar</taxon>
        <taxon>Alveolata</taxon>
        <taxon>Dinophyceae</taxon>
        <taxon>Noctilucales</taxon>
        <taxon>Noctilucaceae</taxon>
        <taxon>Noctiluca</taxon>
    </lineage>
</organism>
<reference evidence="3" key="1">
    <citation type="submission" date="2021-01" db="EMBL/GenBank/DDBJ databases">
        <authorList>
            <person name="Corre E."/>
            <person name="Pelletier E."/>
            <person name="Niang G."/>
            <person name="Scheremetjew M."/>
            <person name="Finn R."/>
            <person name="Kale V."/>
            <person name="Holt S."/>
            <person name="Cochrane G."/>
            <person name="Meng A."/>
            <person name="Brown T."/>
            <person name="Cohen L."/>
        </authorList>
    </citation>
    <scope>NUCLEOTIDE SEQUENCE</scope>
</reference>
<protein>
    <recommendedName>
        <fullName evidence="2">Acyltransferase 3 domain-containing protein</fullName>
    </recommendedName>
</protein>
<sequence length="391" mass="43928">MVPGVGGLKDHEMVNLLPVTQTPKDSGEVEKGSNERNALIDNSKFFLMWSIILIHSYEWPGHAATLQMFIDPFGTRAFCFVSGVVSRSPCSWRGLRRLFTGVVVPLLFFNTLVRPLGEHTGPETIPEFFEVTTTWMFPRFTAGDGLQHLHVTWYFYCLVLWRLLGYAMHHLPAGTKLGVAVVIGAVGGYLDTTWFALTWGLVSYPVFVAGQLFPLTTACEVIPWSPRTALFGVGILLALYFLTAIDIVNDFVGDVPNFGWVDSLSLSKWKYARPSCSIVEFLLLWNRGLLRNLLEMLKAMTLIVLCVPRWHCWVSDLGKNSVFPYLLHSVVIHLLQQVVPIVDRVTRHSVAGAVVLAFLLNVSLSSWPVRNVFCFILDPVWLDDLISRLCS</sequence>
<gene>
    <name evidence="3" type="ORF">NSCI0253_LOCUS30379</name>
</gene>
<dbReference type="PANTHER" id="PTHR37312:SF1">
    <property type="entry name" value="MEMBRANE-BOUND ACYLTRANSFERASE YKRP-RELATED"/>
    <property type="match status" value="1"/>
</dbReference>
<dbReference type="EMBL" id="HBFQ01042882">
    <property type="protein sequence ID" value="CAD8856027.1"/>
    <property type="molecule type" value="Transcribed_RNA"/>
</dbReference>
<name>A0A7S1FAV0_NOCSC</name>
<evidence type="ECO:0000313" key="3">
    <source>
        <dbReference type="EMBL" id="CAD8856027.1"/>
    </source>
</evidence>
<proteinExistence type="predicted"/>
<evidence type="ECO:0000256" key="1">
    <source>
        <dbReference type="SAM" id="Phobius"/>
    </source>
</evidence>
<dbReference type="Pfam" id="PF01757">
    <property type="entry name" value="Acyl_transf_3"/>
    <property type="match status" value="1"/>
</dbReference>
<feature type="transmembrane region" description="Helical" evidence="1">
    <location>
        <begin position="145"/>
        <end position="165"/>
    </location>
</feature>
<dbReference type="PANTHER" id="PTHR37312">
    <property type="entry name" value="MEMBRANE-BOUND ACYLTRANSFERASE YKRP-RELATED"/>
    <property type="match status" value="1"/>
</dbReference>
<keyword evidence="1" id="KW-1133">Transmembrane helix</keyword>
<dbReference type="InterPro" id="IPR052734">
    <property type="entry name" value="Nod_factor_acetyltransferase"/>
</dbReference>
<feature type="transmembrane region" description="Helical" evidence="1">
    <location>
        <begin position="229"/>
        <end position="249"/>
    </location>
</feature>
<accession>A0A7S1FAV0</accession>
<keyword evidence="1" id="KW-0472">Membrane</keyword>